<dbReference type="OrthoDB" id="648861at2759"/>
<feature type="compositionally biased region" description="Polar residues" evidence="3">
    <location>
        <begin position="114"/>
        <end position="125"/>
    </location>
</feature>
<comment type="caution">
    <text evidence="5">The sequence shown here is derived from an EMBL/GenBank/DDBJ whole genome shotgun (WGS) entry which is preliminary data.</text>
</comment>
<feature type="region of interest" description="Disordered" evidence="3">
    <location>
        <begin position="1"/>
        <end position="20"/>
    </location>
</feature>
<evidence type="ECO:0000259" key="4">
    <source>
        <dbReference type="PROSITE" id="PS50048"/>
    </source>
</evidence>
<sequence>MSTPIYSKATGRSGPKTKTGCSTCRRRKVRCDEGRPACANCTRLKISCGFLDAHFRSGSSSRGGARLRHPIPKSRSQQEVSSSSYEIAGSGSADELLNYVSIIDNSAFTPSDFQNEEGLSSNYGSTVPPLHESQEPCDDLSGELYISRQVPGLPDIQEASVSSFPETLAFQDVFLSSINSTEMNLSSCSSFPQAQTSDHLPWAIKNRQLSETDKSFEQTTSALLEHFTQASNPIAVIVPTHIEWTTASRTLLSMAQNSPALLDAICAHSALHLYTCRKGNDMLDVAYGHYQSSSNQVTVFFEESHQNTMDQPTNNPELKKAFAAVFLLSHVELIAQSTPKALTWPLQHVHAAHTRVRQHSESIQGWAGTSRRLLTWMTLLQNKAEYNGGSPCANRRDDEIFERSSSSSTHERQTDENVDQTKDGSVWGRSNHGNGAWGTVIESPSPAELLGEIINQPALEFHLRAQSFTPRIIALDKHHHRRGTLETDFEILKRGISINASLHSLWEERPAIFLLLEDPIGISDILQPSYGKVVLRNLRVYSANFWAHYIYLHRVAFVAYPATDDVTRAVSQISELARALSADLSQEQDGDCEVYCQNSPSSLSHDEIHLPHSMFWPLFMLCLECPSHDRGQFLDMVRRICCLPNFDKGVLLLEEVLRRQDAANVRIDHRDVRKELFDSELSVIY</sequence>
<dbReference type="PROSITE" id="PS50048">
    <property type="entry name" value="ZN2_CY6_FUNGAL_2"/>
    <property type="match status" value="1"/>
</dbReference>
<dbReference type="Gene3D" id="4.10.240.10">
    <property type="entry name" value="Zn(2)-C6 fungal-type DNA-binding domain"/>
    <property type="match status" value="1"/>
</dbReference>
<evidence type="ECO:0000313" key="6">
    <source>
        <dbReference type="Proteomes" id="UP000775872"/>
    </source>
</evidence>
<dbReference type="GO" id="GO:0045944">
    <property type="term" value="P:positive regulation of transcription by RNA polymerase II"/>
    <property type="evidence" value="ECO:0007669"/>
    <property type="project" value="TreeGrafter"/>
</dbReference>
<feature type="compositionally biased region" description="Low complexity" evidence="3">
    <location>
        <begin position="74"/>
        <end position="85"/>
    </location>
</feature>
<dbReference type="Pfam" id="PF11951">
    <property type="entry name" value="Fungal_trans_2"/>
    <property type="match status" value="1"/>
</dbReference>
<dbReference type="Proteomes" id="UP000775872">
    <property type="component" value="Unassembled WGS sequence"/>
</dbReference>
<dbReference type="PANTHER" id="PTHR37534:SF49">
    <property type="entry name" value="LYSINE BIOSYNTHESIS REGULATORY PROTEIN LYS14"/>
    <property type="match status" value="1"/>
</dbReference>
<evidence type="ECO:0000256" key="1">
    <source>
        <dbReference type="ARBA" id="ARBA00004123"/>
    </source>
</evidence>
<protein>
    <recommendedName>
        <fullName evidence="4">Zn(2)-C6 fungal-type domain-containing protein</fullName>
    </recommendedName>
</protein>
<feature type="region of interest" description="Disordered" evidence="3">
    <location>
        <begin position="401"/>
        <end position="431"/>
    </location>
</feature>
<dbReference type="InterPro" id="IPR021858">
    <property type="entry name" value="Fun_TF"/>
</dbReference>
<feature type="region of interest" description="Disordered" evidence="3">
    <location>
        <begin position="58"/>
        <end position="85"/>
    </location>
</feature>
<evidence type="ECO:0000313" key="5">
    <source>
        <dbReference type="EMBL" id="CAH0046952.1"/>
    </source>
</evidence>
<evidence type="ECO:0000256" key="2">
    <source>
        <dbReference type="ARBA" id="ARBA00023242"/>
    </source>
</evidence>
<dbReference type="CDD" id="cd00067">
    <property type="entry name" value="GAL4"/>
    <property type="match status" value="1"/>
</dbReference>
<dbReference type="SMART" id="SM00066">
    <property type="entry name" value="GAL4"/>
    <property type="match status" value="1"/>
</dbReference>
<dbReference type="InterPro" id="IPR036864">
    <property type="entry name" value="Zn2-C6_fun-type_DNA-bd_sf"/>
</dbReference>
<keyword evidence="2" id="KW-0539">Nucleus</keyword>
<dbReference type="SUPFAM" id="SSF57701">
    <property type="entry name" value="Zn2/Cys6 DNA-binding domain"/>
    <property type="match status" value="1"/>
</dbReference>
<accession>A0A9N9Z0Q5</accession>
<feature type="domain" description="Zn(2)-C6 fungal-type" evidence="4">
    <location>
        <begin position="20"/>
        <end position="50"/>
    </location>
</feature>
<dbReference type="GO" id="GO:0008270">
    <property type="term" value="F:zinc ion binding"/>
    <property type="evidence" value="ECO:0007669"/>
    <property type="project" value="InterPro"/>
</dbReference>
<dbReference type="PANTHER" id="PTHR37534">
    <property type="entry name" value="TRANSCRIPTIONAL ACTIVATOR PROTEIN UGA3"/>
    <property type="match status" value="1"/>
</dbReference>
<dbReference type="EMBL" id="CABFOC020000018">
    <property type="protein sequence ID" value="CAH0046952.1"/>
    <property type="molecule type" value="Genomic_DNA"/>
</dbReference>
<feature type="region of interest" description="Disordered" evidence="3">
    <location>
        <begin position="114"/>
        <end position="134"/>
    </location>
</feature>
<dbReference type="Pfam" id="PF00172">
    <property type="entry name" value="Zn_clus"/>
    <property type="match status" value="1"/>
</dbReference>
<dbReference type="InterPro" id="IPR001138">
    <property type="entry name" value="Zn2Cys6_DnaBD"/>
</dbReference>
<proteinExistence type="predicted"/>
<dbReference type="PROSITE" id="PS00463">
    <property type="entry name" value="ZN2_CY6_FUNGAL_1"/>
    <property type="match status" value="1"/>
</dbReference>
<gene>
    <name evidence="5" type="ORF">CSOL1703_00013188</name>
</gene>
<dbReference type="AlphaFoldDB" id="A0A9N9Z0Q5"/>
<evidence type="ECO:0000256" key="3">
    <source>
        <dbReference type="SAM" id="MobiDB-lite"/>
    </source>
</evidence>
<name>A0A9N9Z0Q5_9HYPO</name>
<dbReference type="GO" id="GO:0005634">
    <property type="term" value="C:nucleus"/>
    <property type="evidence" value="ECO:0007669"/>
    <property type="project" value="UniProtKB-SubCell"/>
</dbReference>
<feature type="compositionally biased region" description="Basic and acidic residues" evidence="3">
    <location>
        <begin position="409"/>
        <end position="422"/>
    </location>
</feature>
<keyword evidence="6" id="KW-1185">Reference proteome</keyword>
<reference evidence="6" key="1">
    <citation type="submission" date="2019-06" db="EMBL/GenBank/DDBJ databases">
        <authorList>
            <person name="Broberg M."/>
        </authorList>
    </citation>
    <scope>NUCLEOTIDE SEQUENCE [LARGE SCALE GENOMIC DNA]</scope>
</reference>
<comment type="subcellular location">
    <subcellularLocation>
        <location evidence="1">Nucleus</location>
    </subcellularLocation>
</comment>
<organism evidence="5 6">
    <name type="scientific">Clonostachys solani</name>
    <dbReference type="NCBI Taxonomy" id="160281"/>
    <lineage>
        <taxon>Eukaryota</taxon>
        <taxon>Fungi</taxon>
        <taxon>Dikarya</taxon>
        <taxon>Ascomycota</taxon>
        <taxon>Pezizomycotina</taxon>
        <taxon>Sordariomycetes</taxon>
        <taxon>Hypocreomycetidae</taxon>
        <taxon>Hypocreales</taxon>
        <taxon>Bionectriaceae</taxon>
        <taxon>Clonostachys</taxon>
    </lineage>
</organism>
<reference evidence="5 6" key="2">
    <citation type="submission" date="2021-10" db="EMBL/GenBank/DDBJ databases">
        <authorList>
            <person name="Piombo E."/>
        </authorList>
    </citation>
    <scope>NUCLEOTIDE SEQUENCE [LARGE SCALE GENOMIC DNA]</scope>
</reference>
<dbReference type="GO" id="GO:0000981">
    <property type="term" value="F:DNA-binding transcription factor activity, RNA polymerase II-specific"/>
    <property type="evidence" value="ECO:0007669"/>
    <property type="project" value="InterPro"/>
</dbReference>
<dbReference type="GO" id="GO:0000976">
    <property type="term" value="F:transcription cis-regulatory region binding"/>
    <property type="evidence" value="ECO:0007669"/>
    <property type="project" value="TreeGrafter"/>
</dbReference>